<feature type="transmembrane region" description="Helical" evidence="1">
    <location>
        <begin position="37"/>
        <end position="58"/>
    </location>
</feature>
<feature type="transmembrane region" description="Helical" evidence="1">
    <location>
        <begin position="246"/>
        <end position="272"/>
    </location>
</feature>
<evidence type="ECO:0000256" key="1">
    <source>
        <dbReference type="SAM" id="Phobius"/>
    </source>
</evidence>
<keyword evidence="1" id="KW-1133">Transmembrane helix</keyword>
<evidence type="ECO:0000313" key="3">
    <source>
        <dbReference type="Proteomes" id="UP000448943"/>
    </source>
</evidence>
<dbReference type="GO" id="GO:0009847">
    <property type="term" value="P:spore germination"/>
    <property type="evidence" value="ECO:0007669"/>
    <property type="project" value="InterPro"/>
</dbReference>
<feature type="transmembrane region" description="Helical" evidence="1">
    <location>
        <begin position="135"/>
        <end position="157"/>
    </location>
</feature>
<evidence type="ECO:0000313" key="2">
    <source>
        <dbReference type="EMBL" id="NBI29227.1"/>
    </source>
</evidence>
<reference evidence="2 3" key="1">
    <citation type="submission" date="2019-01" db="EMBL/GenBank/DDBJ databases">
        <title>Chengkuizengella sp. nov., isolated from deep-sea sediment of East Pacific Ocean.</title>
        <authorList>
            <person name="Yang J."/>
            <person name="Lai Q."/>
            <person name="Shao Z."/>
        </authorList>
    </citation>
    <scope>NUCLEOTIDE SEQUENCE [LARGE SCALE GENOMIC DNA]</scope>
    <source>
        <strain evidence="2 3">YPA3-1-1</strain>
    </source>
</reference>
<proteinExistence type="predicted"/>
<feature type="transmembrane region" description="Helical" evidence="1">
    <location>
        <begin position="311"/>
        <end position="332"/>
    </location>
</feature>
<keyword evidence="1" id="KW-0812">Transmembrane</keyword>
<feature type="transmembrane region" description="Helical" evidence="1">
    <location>
        <begin position="206"/>
        <end position="226"/>
    </location>
</feature>
<name>A0A6N9Q354_9BACL</name>
<comment type="caution">
    <text evidence="2">The sequence shown here is derived from an EMBL/GenBank/DDBJ whole genome shotgun (WGS) entry which is preliminary data.</text>
</comment>
<dbReference type="EMBL" id="SIJB01000023">
    <property type="protein sequence ID" value="NBI29227.1"/>
    <property type="molecule type" value="Genomic_DNA"/>
</dbReference>
<protein>
    <recommendedName>
        <fullName evidence="4">Membrane protein YkvI</fullName>
    </recommendedName>
</protein>
<feature type="transmembrane region" description="Helical" evidence="1">
    <location>
        <begin position="173"/>
        <end position="194"/>
    </location>
</feature>
<sequence>MWNSGFKWMSLIIGIMMGAGFSSGQEVWQFFGEQSELAILLFTLIFSISCYVVLNISFEEKSGNFLPVLHKLIGKKLSSFYDVLIVFYLFATTVVMTAGGGTVLEAFHIPYWIGIFLFALLLALQFVWGFKGLMVVNFYIFPILILGLIVTLFLFIIQLNEPFINPVGLHQKWLSAFTFTAFNILPIIAVLAVIGNKMETKGEAAIASIGSAVVLGFICFTYNQSLLKVPVDLNTYEIPLYAILEYLPSIMAIFMSLFLLAAIYTTAASGIYGLTARLKEKFRVSIWVFVVLILLFMIPLTAFGFSTLVSVLYPLAGFINLLLLLSILVFPLRIAMRKRRKSQSIKM</sequence>
<keyword evidence="1" id="KW-0472">Membrane</keyword>
<accession>A0A6N9Q354</accession>
<dbReference type="OrthoDB" id="4424890at2"/>
<organism evidence="2 3">
    <name type="scientific">Chengkuizengella marina</name>
    <dbReference type="NCBI Taxonomy" id="2507566"/>
    <lineage>
        <taxon>Bacteria</taxon>
        <taxon>Bacillati</taxon>
        <taxon>Bacillota</taxon>
        <taxon>Bacilli</taxon>
        <taxon>Bacillales</taxon>
        <taxon>Paenibacillaceae</taxon>
        <taxon>Chengkuizengella</taxon>
    </lineage>
</organism>
<dbReference type="InterPro" id="IPR004761">
    <property type="entry name" value="Spore_GerAB"/>
</dbReference>
<dbReference type="Pfam" id="PF03845">
    <property type="entry name" value="Spore_permease"/>
    <property type="match status" value="1"/>
</dbReference>
<feature type="transmembrane region" description="Helical" evidence="1">
    <location>
        <begin position="284"/>
        <end position="305"/>
    </location>
</feature>
<feature type="transmembrane region" description="Helical" evidence="1">
    <location>
        <begin position="109"/>
        <end position="128"/>
    </location>
</feature>
<dbReference type="PANTHER" id="PTHR37814">
    <property type="entry name" value="CONSERVED MEMBRANE PROTEIN"/>
    <property type="match status" value="1"/>
</dbReference>
<dbReference type="InterPro" id="IPR038728">
    <property type="entry name" value="YkvI-like"/>
</dbReference>
<evidence type="ECO:0008006" key="4">
    <source>
        <dbReference type="Google" id="ProtNLM"/>
    </source>
</evidence>
<dbReference type="Proteomes" id="UP000448943">
    <property type="component" value="Unassembled WGS sequence"/>
</dbReference>
<dbReference type="GO" id="GO:0016020">
    <property type="term" value="C:membrane"/>
    <property type="evidence" value="ECO:0007669"/>
    <property type="project" value="InterPro"/>
</dbReference>
<keyword evidence="3" id="KW-1185">Reference proteome</keyword>
<dbReference type="PANTHER" id="PTHR37814:SF1">
    <property type="entry name" value="MEMBRANE PROTEIN"/>
    <property type="match status" value="1"/>
</dbReference>
<gene>
    <name evidence="2" type="ORF">ERL59_09670</name>
</gene>
<dbReference type="RefSeq" id="WP_160646029.1">
    <property type="nucleotide sequence ID" value="NZ_SIJB01000023.1"/>
</dbReference>
<feature type="transmembrane region" description="Helical" evidence="1">
    <location>
        <begin position="79"/>
        <end position="103"/>
    </location>
</feature>
<dbReference type="AlphaFoldDB" id="A0A6N9Q354"/>